<gene>
    <name evidence="1" type="ORF">BTN49_1091</name>
</gene>
<sequence>MDAKSLKSVIVFQTSDTISIVFLLAENSTITCFNLFGLECLFLLLG</sequence>
<dbReference type="AlphaFoldDB" id="A0A2A5T4L9"/>
<organism evidence="1 2">
    <name type="scientific">Candidatus Enterovibrio escicola</name>
    <dbReference type="NCBI Taxonomy" id="1927127"/>
    <lineage>
        <taxon>Bacteria</taxon>
        <taxon>Pseudomonadati</taxon>
        <taxon>Pseudomonadota</taxon>
        <taxon>Gammaproteobacteria</taxon>
        <taxon>Vibrionales</taxon>
        <taxon>Vibrionaceae</taxon>
        <taxon>Enterovibrio</taxon>
    </lineage>
</organism>
<protein>
    <submittedName>
        <fullName evidence="1">Uncharacterized protein</fullName>
    </submittedName>
</protein>
<reference evidence="2" key="1">
    <citation type="submission" date="2017-04" db="EMBL/GenBank/DDBJ databases">
        <title>Genome evolution of the luminous symbionts of deep sea anglerfish.</title>
        <authorList>
            <person name="Hendry T.A."/>
        </authorList>
    </citation>
    <scope>NUCLEOTIDE SEQUENCE [LARGE SCALE GENOMIC DNA]</scope>
</reference>
<accession>A0A2A5T4L9</accession>
<comment type="caution">
    <text evidence="1">The sequence shown here is derived from an EMBL/GenBank/DDBJ whole genome shotgun (WGS) entry which is preliminary data.</text>
</comment>
<keyword evidence="2" id="KW-1185">Reference proteome</keyword>
<dbReference type="Proteomes" id="UP000219020">
    <property type="component" value="Unassembled WGS sequence"/>
</dbReference>
<dbReference type="EMBL" id="NBYY01000011">
    <property type="protein sequence ID" value="PCS23096.1"/>
    <property type="molecule type" value="Genomic_DNA"/>
</dbReference>
<evidence type="ECO:0000313" key="2">
    <source>
        <dbReference type="Proteomes" id="UP000219020"/>
    </source>
</evidence>
<name>A0A2A5T4L9_9GAMM</name>
<evidence type="ECO:0000313" key="1">
    <source>
        <dbReference type="EMBL" id="PCS23096.1"/>
    </source>
</evidence>
<proteinExistence type="predicted"/>